<keyword evidence="5 9" id="KW-0641">Proline biosynthesis</keyword>
<dbReference type="Pfam" id="PF03807">
    <property type="entry name" value="F420_oxidored"/>
    <property type="match status" value="1"/>
</dbReference>
<comment type="function">
    <text evidence="8 9">Catalyzes the reduction of 1-pyrroline-5-carboxylate (PCA) to L-proline.</text>
</comment>
<dbReference type="GO" id="GO:0005737">
    <property type="term" value="C:cytoplasm"/>
    <property type="evidence" value="ECO:0007669"/>
    <property type="project" value="UniProtKB-SubCell"/>
</dbReference>
<accession>A0A1G9MY19</accession>
<protein>
    <recommendedName>
        <fullName evidence="9 10">Pyrroline-5-carboxylate reductase</fullName>
        <shortName evidence="9">P5C reductase</shortName>
        <shortName evidence="9">P5CR</shortName>
        <ecNumber evidence="9 10">1.5.1.2</ecNumber>
    </recommendedName>
    <alternativeName>
        <fullName evidence="9">PCA reductase</fullName>
    </alternativeName>
</protein>
<keyword evidence="4 9" id="KW-0028">Amino-acid biosynthesis</keyword>
<evidence type="ECO:0000256" key="4">
    <source>
        <dbReference type="ARBA" id="ARBA00022605"/>
    </source>
</evidence>
<feature type="domain" description="Pyrroline-5-carboxylate reductase dimerisation" evidence="14">
    <location>
        <begin position="162"/>
        <end position="266"/>
    </location>
</feature>
<dbReference type="UniPathway" id="UPA00098">
    <property type="reaction ID" value="UER00361"/>
</dbReference>
<dbReference type="FunFam" id="3.40.50.720:FF:000190">
    <property type="entry name" value="Pyrroline-5-carboxylate reductase"/>
    <property type="match status" value="1"/>
</dbReference>
<comment type="similarity">
    <text evidence="2 9 12">Belongs to the pyrroline-5-carboxylate reductase family.</text>
</comment>
<dbReference type="GO" id="GO:0004735">
    <property type="term" value="F:pyrroline-5-carboxylate reductase activity"/>
    <property type="evidence" value="ECO:0007669"/>
    <property type="project" value="UniProtKB-UniRule"/>
</dbReference>
<feature type="binding site" evidence="11">
    <location>
        <begin position="70"/>
        <end position="73"/>
    </location>
    <ligand>
        <name>NADP(+)</name>
        <dbReference type="ChEBI" id="CHEBI:58349"/>
    </ligand>
</feature>
<dbReference type="SUPFAM" id="SSF48179">
    <property type="entry name" value="6-phosphogluconate dehydrogenase C-terminal domain-like"/>
    <property type="match status" value="1"/>
</dbReference>
<dbReference type="SUPFAM" id="SSF51735">
    <property type="entry name" value="NAD(P)-binding Rossmann-fold domains"/>
    <property type="match status" value="1"/>
</dbReference>
<evidence type="ECO:0000313" key="15">
    <source>
        <dbReference type="EMBL" id="SDL79170.1"/>
    </source>
</evidence>
<evidence type="ECO:0000256" key="11">
    <source>
        <dbReference type="PIRSR" id="PIRSR000193-1"/>
    </source>
</evidence>
<dbReference type="Gene3D" id="1.10.3730.10">
    <property type="entry name" value="ProC C-terminal domain-like"/>
    <property type="match status" value="1"/>
</dbReference>
<evidence type="ECO:0000259" key="13">
    <source>
        <dbReference type="Pfam" id="PF03807"/>
    </source>
</evidence>
<evidence type="ECO:0000256" key="10">
    <source>
        <dbReference type="NCBIfam" id="TIGR00112"/>
    </source>
</evidence>
<dbReference type="RefSeq" id="WP_092725088.1">
    <property type="nucleotide sequence ID" value="NZ_FNGW01000003.1"/>
</dbReference>
<dbReference type="InterPro" id="IPR000304">
    <property type="entry name" value="Pyrroline-COOH_reductase"/>
</dbReference>
<dbReference type="InterPro" id="IPR053790">
    <property type="entry name" value="P5CR-like_CS"/>
</dbReference>
<dbReference type="PIRSF" id="PIRSF000193">
    <property type="entry name" value="Pyrrol-5-carb_rd"/>
    <property type="match status" value="1"/>
</dbReference>
<evidence type="ECO:0000256" key="6">
    <source>
        <dbReference type="ARBA" id="ARBA00022857"/>
    </source>
</evidence>
<evidence type="ECO:0000313" key="16">
    <source>
        <dbReference type="Proteomes" id="UP000199068"/>
    </source>
</evidence>
<dbReference type="EC" id="1.5.1.2" evidence="9 10"/>
<feature type="domain" description="Pyrroline-5-carboxylate reductase catalytic N-terminal" evidence="13">
    <location>
        <begin position="4"/>
        <end position="99"/>
    </location>
</feature>
<dbReference type="PANTHER" id="PTHR11645">
    <property type="entry name" value="PYRROLINE-5-CARBOXYLATE REDUCTASE"/>
    <property type="match status" value="1"/>
</dbReference>
<comment type="subcellular location">
    <subcellularLocation>
        <location evidence="1 9">Cytoplasm</location>
    </subcellularLocation>
</comment>
<comment type="catalytic activity">
    <reaction evidence="9">
        <text>L-proline + NAD(+) = (S)-1-pyrroline-5-carboxylate + NADH + 2 H(+)</text>
        <dbReference type="Rhea" id="RHEA:14105"/>
        <dbReference type="ChEBI" id="CHEBI:15378"/>
        <dbReference type="ChEBI" id="CHEBI:17388"/>
        <dbReference type="ChEBI" id="CHEBI:57540"/>
        <dbReference type="ChEBI" id="CHEBI:57945"/>
        <dbReference type="ChEBI" id="CHEBI:60039"/>
        <dbReference type="EC" id="1.5.1.2"/>
    </reaction>
</comment>
<dbReference type="FunFam" id="1.10.3730.10:FF:000001">
    <property type="entry name" value="Pyrroline-5-carboxylate reductase"/>
    <property type="match status" value="1"/>
</dbReference>
<dbReference type="PANTHER" id="PTHR11645:SF0">
    <property type="entry name" value="PYRROLINE-5-CARBOXYLATE REDUCTASE 3"/>
    <property type="match status" value="1"/>
</dbReference>
<keyword evidence="16" id="KW-1185">Reference proteome</keyword>
<dbReference type="STRING" id="1121325.SAMN04515677_103403"/>
<dbReference type="GO" id="GO:0055129">
    <property type="term" value="P:L-proline biosynthetic process"/>
    <property type="evidence" value="ECO:0007669"/>
    <property type="project" value="UniProtKB-UniRule"/>
</dbReference>
<sequence>MNKTIGFIGSGNMAKAMIGGIVKSKLVPSNKINVSDLNQDTLNKVNAEFNVNTSTDSRDVVEKSDIVIVAVKPNVYDLVLESVKDLIDNNKIIVTIAAGKTIASIENIIGNDKKIVRTMPNTPALVNEGMSALCKNKNISNDELDTVKSIFDSFGKSEVVSENMIDAVIGVSGSAPAYVFMFIEAMADAAVSAGMSRPQAYKFASQAVMGSAKMVLESGKHPGELKDMVCSPGGTTIEAVKTLEEKGLRNAVIKAMENCIKKSQEMNK</sequence>
<dbReference type="InterPro" id="IPR036291">
    <property type="entry name" value="NAD(P)-bd_dom_sf"/>
</dbReference>
<evidence type="ECO:0000256" key="7">
    <source>
        <dbReference type="ARBA" id="ARBA00023002"/>
    </source>
</evidence>
<evidence type="ECO:0000256" key="1">
    <source>
        <dbReference type="ARBA" id="ARBA00004496"/>
    </source>
</evidence>
<proteinExistence type="inferred from homology"/>
<dbReference type="Pfam" id="PF14748">
    <property type="entry name" value="P5CR_dimer"/>
    <property type="match status" value="1"/>
</dbReference>
<evidence type="ECO:0000256" key="5">
    <source>
        <dbReference type="ARBA" id="ARBA00022650"/>
    </source>
</evidence>
<evidence type="ECO:0000259" key="14">
    <source>
        <dbReference type="Pfam" id="PF14748"/>
    </source>
</evidence>
<dbReference type="PROSITE" id="PS00521">
    <property type="entry name" value="P5CR"/>
    <property type="match status" value="1"/>
</dbReference>
<keyword evidence="6 9" id="KW-0521">NADP</keyword>
<feature type="binding site" evidence="11">
    <location>
        <begin position="8"/>
        <end position="13"/>
    </location>
    <ligand>
        <name>NADP(+)</name>
        <dbReference type="ChEBI" id="CHEBI:58349"/>
    </ligand>
</feature>
<comment type="catalytic activity">
    <reaction evidence="9 12">
        <text>L-proline + NADP(+) = (S)-1-pyrroline-5-carboxylate + NADPH + 2 H(+)</text>
        <dbReference type="Rhea" id="RHEA:14109"/>
        <dbReference type="ChEBI" id="CHEBI:15378"/>
        <dbReference type="ChEBI" id="CHEBI:17388"/>
        <dbReference type="ChEBI" id="CHEBI:57783"/>
        <dbReference type="ChEBI" id="CHEBI:58349"/>
        <dbReference type="ChEBI" id="CHEBI:60039"/>
        <dbReference type="EC" id="1.5.1.2"/>
    </reaction>
</comment>
<dbReference type="EMBL" id="FNGW01000003">
    <property type="protein sequence ID" value="SDL79170.1"/>
    <property type="molecule type" value="Genomic_DNA"/>
</dbReference>
<dbReference type="InterPro" id="IPR008927">
    <property type="entry name" value="6-PGluconate_DH-like_C_sf"/>
</dbReference>
<dbReference type="Proteomes" id="UP000199068">
    <property type="component" value="Unassembled WGS sequence"/>
</dbReference>
<keyword evidence="3 9" id="KW-0963">Cytoplasm</keyword>
<name>A0A1G9MY19_9FIRM</name>
<dbReference type="HAMAP" id="MF_01925">
    <property type="entry name" value="P5C_reductase"/>
    <property type="match status" value="1"/>
</dbReference>
<reference evidence="15 16" key="1">
    <citation type="submission" date="2016-10" db="EMBL/GenBank/DDBJ databases">
        <authorList>
            <person name="de Groot N.N."/>
        </authorList>
    </citation>
    <scope>NUCLEOTIDE SEQUENCE [LARGE SCALE GENOMIC DNA]</scope>
    <source>
        <strain evidence="15 16">DSM 797</strain>
    </source>
</reference>
<dbReference type="AlphaFoldDB" id="A0A1G9MY19"/>
<dbReference type="InterPro" id="IPR029036">
    <property type="entry name" value="P5CR_dimer"/>
</dbReference>
<evidence type="ECO:0000256" key="12">
    <source>
        <dbReference type="RuleBase" id="RU003903"/>
    </source>
</evidence>
<evidence type="ECO:0000256" key="2">
    <source>
        <dbReference type="ARBA" id="ARBA00005525"/>
    </source>
</evidence>
<dbReference type="NCBIfam" id="TIGR00112">
    <property type="entry name" value="proC"/>
    <property type="match status" value="1"/>
</dbReference>
<evidence type="ECO:0000256" key="9">
    <source>
        <dbReference type="HAMAP-Rule" id="MF_01925"/>
    </source>
</evidence>
<keyword evidence="7 9" id="KW-0560">Oxidoreductase</keyword>
<organism evidence="15 16">
    <name type="scientific">Romboutsia lituseburensis DSM 797</name>
    <dbReference type="NCBI Taxonomy" id="1121325"/>
    <lineage>
        <taxon>Bacteria</taxon>
        <taxon>Bacillati</taxon>
        <taxon>Bacillota</taxon>
        <taxon>Clostridia</taxon>
        <taxon>Peptostreptococcales</taxon>
        <taxon>Peptostreptococcaceae</taxon>
        <taxon>Romboutsia</taxon>
    </lineage>
</organism>
<dbReference type="InterPro" id="IPR028939">
    <property type="entry name" value="P5C_Rdtase_cat_N"/>
</dbReference>
<evidence type="ECO:0000256" key="3">
    <source>
        <dbReference type="ARBA" id="ARBA00022490"/>
    </source>
</evidence>
<dbReference type="Gene3D" id="3.40.50.720">
    <property type="entry name" value="NAD(P)-binding Rossmann-like Domain"/>
    <property type="match status" value="1"/>
</dbReference>
<gene>
    <name evidence="9" type="primary">proC</name>
    <name evidence="15" type="ORF">SAMN04515677_103403</name>
</gene>
<evidence type="ECO:0000256" key="8">
    <source>
        <dbReference type="ARBA" id="ARBA00058118"/>
    </source>
</evidence>
<comment type="pathway">
    <text evidence="9 12">Amino-acid biosynthesis; L-proline biosynthesis; L-proline from L-glutamate 5-semialdehyde: step 1/1.</text>
</comment>